<reference evidence="1" key="1">
    <citation type="submission" date="2020-01" db="EMBL/GenBank/DDBJ databases">
        <title>Development of genomics and gene disruption for Polysphondylium violaceum indicates a role for the polyketide synthase stlB in stalk morphogenesis.</title>
        <authorList>
            <person name="Narita B."/>
            <person name="Kawabe Y."/>
            <person name="Kin K."/>
            <person name="Saito T."/>
            <person name="Gibbs R."/>
            <person name="Kuspa A."/>
            <person name="Muzny D."/>
            <person name="Queller D."/>
            <person name="Richards S."/>
            <person name="Strassman J."/>
            <person name="Sucgang R."/>
            <person name="Worley K."/>
            <person name="Schaap P."/>
        </authorList>
    </citation>
    <scope>NUCLEOTIDE SEQUENCE</scope>
    <source>
        <strain evidence="1">QSvi11</strain>
    </source>
</reference>
<keyword evidence="2" id="KW-1185">Reference proteome</keyword>
<organism evidence="1 2">
    <name type="scientific">Polysphondylium violaceum</name>
    <dbReference type="NCBI Taxonomy" id="133409"/>
    <lineage>
        <taxon>Eukaryota</taxon>
        <taxon>Amoebozoa</taxon>
        <taxon>Evosea</taxon>
        <taxon>Eumycetozoa</taxon>
        <taxon>Dictyostelia</taxon>
        <taxon>Dictyosteliales</taxon>
        <taxon>Dictyosteliaceae</taxon>
        <taxon>Polysphondylium</taxon>
    </lineage>
</organism>
<dbReference type="Proteomes" id="UP000695562">
    <property type="component" value="Unassembled WGS sequence"/>
</dbReference>
<evidence type="ECO:0000313" key="2">
    <source>
        <dbReference type="Proteomes" id="UP000695562"/>
    </source>
</evidence>
<evidence type="ECO:0000313" key="1">
    <source>
        <dbReference type="EMBL" id="KAF2070775.1"/>
    </source>
</evidence>
<dbReference type="InterPro" id="IPR004344">
    <property type="entry name" value="TTL/TTLL_fam"/>
</dbReference>
<protein>
    <submittedName>
        <fullName evidence="1">Uncharacterized protein</fullName>
    </submittedName>
</protein>
<name>A0A8J4PQ42_9MYCE</name>
<accession>A0A8J4PQ42</accession>
<proteinExistence type="predicted"/>
<gene>
    <name evidence="1" type="ORF">CYY_007907</name>
</gene>
<comment type="caution">
    <text evidence="1">The sequence shown here is derived from an EMBL/GenBank/DDBJ whole genome shotgun (WGS) entry which is preliminary data.</text>
</comment>
<dbReference type="AlphaFoldDB" id="A0A8J4PQ42"/>
<dbReference type="Pfam" id="PF03133">
    <property type="entry name" value="TTL"/>
    <property type="match status" value="1"/>
</dbReference>
<sequence>MFSNHEKNSLFKDALKKNGGTQKGEIVATSITPHFFSAEKYNRVAYESDLIMEAIEIVLKLYRVDKEIQAYYPELDHLKDLINIGYDNLDSFEGRLNHFSRFDLIENDNGDIGAMEFNTATPGTMMFTSSLKQIFESCDFLTDQLEHKQIVKFPLDDTRYFLNYLIGLYQRIKQTISLPTIAFVQNKNYKTINTDLDQFLQVGKEMGLDVLVAGYDELVFNGKALSYNGKSIDLIWNKFTRETVNGIVRPNYYTKTPDEAKDWIQAVKDHKVISVNGFPSIFVSENKKTLALLLDKRFHHHFTNEQIKAIQSLILPTFILKSNQDNFTEVKEKIINNKDEYVIKSSTDGRGRAIFIGKSMNQDDWNSLVEQTVDGPFVIQKFIKSKQTMVVCPRSSKEVLMNTSLAIFIIEGKSVGLSARSSPSLIQNVFSGGIMQVIYIVN</sequence>
<dbReference type="SUPFAM" id="SSF56059">
    <property type="entry name" value="Glutathione synthetase ATP-binding domain-like"/>
    <property type="match status" value="1"/>
</dbReference>
<dbReference type="OrthoDB" id="22117at2759"/>
<dbReference type="EMBL" id="AJWJ01000447">
    <property type="protein sequence ID" value="KAF2070775.1"/>
    <property type="molecule type" value="Genomic_DNA"/>
</dbReference>